<keyword evidence="2" id="KW-1185">Reference proteome</keyword>
<comment type="caution">
    <text evidence="1">The sequence shown here is derived from an EMBL/GenBank/DDBJ whole genome shotgun (WGS) entry which is preliminary data.</text>
</comment>
<proteinExistence type="predicted"/>
<dbReference type="RefSeq" id="WP_133554259.1">
    <property type="nucleotide sequence ID" value="NZ_SNWM01000002.1"/>
</dbReference>
<name>A0A4R6IKR9_9SPHI</name>
<reference evidence="1 2" key="1">
    <citation type="submission" date="2019-03" db="EMBL/GenBank/DDBJ databases">
        <title>Genomic Encyclopedia of Archaeal and Bacterial Type Strains, Phase II (KMG-II): from individual species to whole genera.</title>
        <authorList>
            <person name="Goeker M."/>
        </authorList>
    </citation>
    <scope>NUCLEOTIDE SEQUENCE [LARGE SCALE GENOMIC DNA]</scope>
    <source>
        <strain evidence="1 2">DSM 19034</strain>
    </source>
</reference>
<protein>
    <recommendedName>
        <fullName evidence="3">DUF4843 domain-containing protein</fullName>
    </recommendedName>
</protein>
<evidence type="ECO:0008006" key="3">
    <source>
        <dbReference type="Google" id="ProtNLM"/>
    </source>
</evidence>
<dbReference type="AlphaFoldDB" id="A0A4R6IKR9"/>
<evidence type="ECO:0000313" key="2">
    <source>
        <dbReference type="Proteomes" id="UP000295499"/>
    </source>
</evidence>
<dbReference type="Proteomes" id="UP000295499">
    <property type="component" value="Unassembled WGS sequence"/>
</dbReference>
<dbReference type="OrthoDB" id="996923at2"/>
<evidence type="ECO:0000313" key="1">
    <source>
        <dbReference type="EMBL" id="TDO22689.1"/>
    </source>
</evidence>
<organism evidence="1 2">
    <name type="scientific">Pedobacter duraquae</name>
    <dbReference type="NCBI Taxonomy" id="425511"/>
    <lineage>
        <taxon>Bacteria</taxon>
        <taxon>Pseudomonadati</taxon>
        <taxon>Bacteroidota</taxon>
        <taxon>Sphingobacteriia</taxon>
        <taxon>Sphingobacteriales</taxon>
        <taxon>Sphingobacteriaceae</taxon>
        <taxon>Pedobacter</taxon>
    </lineage>
</organism>
<dbReference type="EMBL" id="SNWM01000002">
    <property type="protein sequence ID" value="TDO22689.1"/>
    <property type="molecule type" value="Genomic_DNA"/>
</dbReference>
<gene>
    <name evidence="1" type="ORF">CLV32_1670</name>
</gene>
<sequence>MKTTIYTVLLALITIGFASCEKRDYPAGTPEFENYYYAGYLPWNNTGTESVLRTQTKLVKFPVQFNSAYVRDYDASAYYKLVTTGITNAAVLGQDFDVVDKNGNSIKATDGNYALVFPKAQAKIDTIYLKVLNSSVAGTRKIEIDLVKNVSSNYTVGTFSQSYIRFLEVK</sequence>
<dbReference type="PROSITE" id="PS51257">
    <property type="entry name" value="PROKAR_LIPOPROTEIN"/>
    <property type="match status" value="1"/>
</dbReference>
<accession>A0A4R6IKR9</accession>